<feature type="domain" description="Peptidase M20 dimerisation" evidence="10">
    <location>
        <begin position="318"/>
        <end position="463"/>
    </location>
</feature>
<feature type="compositionally biased region" description="Basic and acidic residues" evidence="8">
    <location>
        <begin position="1"/>
        <end position="14"/>
    </location>
</feature>
<evidence type="ECO:0000256" key="8">
    <source>
        <dbReference type="SAM" id="MobiDB-lite"/>
    </source>
</evidence>
<dbReference type="InterPro" id="IPR011650">
    <property type="entry name" value="Peptidase_M20_dimer"/>
</dbReference>
<protein>
    <recommendedName>
        <fullName evidence="10">Peptidase M20 dimerisation domain-containing protein</fullName>
    </recommendedName>
</protein>
<dbReference type="InterPro" id="IPR002933">
    <property type="entry name" value="Peptidase_M20"/>
</dbReference>
<dbReference type="AlphaFoldDB" id="D8PLU6"/>
<keyword evidence="4" id="KW-0378">Hydrolase</keyword>
<dbReference type="Gene3D" id="1.10.150.900">
    <property type="match status" value="1"/>
</dbReference>
<dbReference type="Gene3D" id="3.40.630.10">
    <property type="entry name" value="Zn peptidases"/>
    <property type="match status" value="1"/>
</dbReference>
<reference evidence="11 12" key="1">
    <citation type="journal article" date="2010" name="Nat. Biotechnol.">
        <title>Genome sequence of the model mushroom Schizophyllum commune.</title>
        <authorList>
            <person name="Ohm R.A."/>
            <person name="de Jong J.F."/>
            <person name="Lugones L.G."/>
            <person name="Aerts A."/>
            <person name="Kothe E."/>
            <person name="Stajich J.E."/>
            <person name="de Vries R.P."/>
            <person name="Record E."/>
            <person name="Levasseur A."/>
            <person name="Baker S.E."/>
            <person name="Bartholomew K.A."/>
            <person name="Coutinho P.M."/>
            <person name="Erdmann S."/>
            <person name="Fowler T.J."/>
            <person name="Gathman A.C."/>
            <person name="Lombard V."/>
            <person name="Henrissat B."/>
            <person name="Knabe N."/>
            <person name="Kuees U."/>
            <person name="Lilly W.W."/>
            <person name="Lindquist E."/>
            <person name="Lucas S."/>
            <person name="Magnuson J.K."/>
            <person name="Piumi F."/>
            <person name="Raudaskoski M."/>
            <person name="Salamov A."/>
            <person name="Schmutz J."/>
            <person name="Schwarze F.W.M.R."/>
            <person name="vanKuyk P.A."/>
            <person name="Horton J.S."/>
            <person name="Grigoriev I.V."/>
            <person name="Woesten H.A.B."/>
        </authorList>
    </citation>
    <scope>NUCLEOTIDE SEQUENCE [LARGE SCALE GENOMIC DNA]</scope>
    <source>
        <strain evidence="12">H4-8 / FGSC 9210</strain>
    </source>
</reference>
<dbReference type="InterPro" id="IPR017141">
    <property type="entry name" value="Pept_M20_carboxypep"/>
</dbReference>
<evidence type="ECO:0000256" key="6">
    <source>
        <dbReference type="PIRSR" id="PIRSR037217-1"/>
    </source>
</evidence>
<dbReference type="Pfam" id="PF01546">
    <property type="entry name" value="Peptidase_M20"/>
    <property type="match status" value="1"/>
</dbReference>
<feature type="binding site" evidence="7">
    <location>
        <position position="298"/>
    </location>
    <ligand>
        <name>Zn(2+)</name>
        <dbReference type="ChEBI" id="CHEBI:29105"/>
        <label>2</label>
    </ligand>
</feature>
<keyword evidence="3 7" id="KW-0479">Metal-binding</keyword>
<feature type="binding site" evidence="7">
    <location>
        <position position="567"/>
    </location>
    <ligand>
        <name>Zn(2+)</name>
        <dbReference type="ChEBI" id="CHEBI:29105"/>
        <label>1</label>
    </ligand>
</feature>
<name>D8PLU6_SCHCM</name>
<evidence type="ECO:0000256" key="5">
    <source>
        <dbReference type="ARBA" id="ARBA00022833"/>
    </source>
</evidence>
<keyword evidence="9" id="KW-1133">Transmembrane helix</keyword>
<dbReference type="InterPro" id="IPR047177">
    <property type="entry name" value="Pept_M20A"/>
</dbReference>
<comment type="similarity">
    <text evidence="1">Belongs to the peptidase M20A family.</text>
</comment>
<dbReference type="PANTHER" id="PTHR45962">
    <property type="entry name" value="N-FATTY-ACYL-AMINO ACID SYNTHASE/HYDROLASE PM20D1"/>
    <property type="match status" value="1"/>
</dbReference>
<evidence type="ECO:0000256" key="4">
    <source>
        <dbReference type="ARBA" id="ARBA00022801"/>
    </source>
</evidence>
<dbReference type="GeneID" id="9585547"/>
<evidence type="ECO:0000256" key="2">
    <source>
        <dbReference type="ARBA" id="ARBA00022670"/>
    </source>
</evidence>
<dbReference type="SUPFAM" id="SSF53187">
    <property type="entry name" value="Zn-dependent exopeptidases"/>
    <property type="match status" value="1"/>
</dbReference>
<dbReference type="OMA" id="ETDFVWG"/>
<feature type="active site" description="Proton acceptor" evidence="6">
    <location>
        <position position="269"/>
    </location>
</feature>
<keyword evidence="9" id="KW-0472">Membrane</keyword>
<dbReference type="GO" id="GO:0046872">
    <property type="term" value="F:metal ion binding"/>
    <property type="evidence" value="ECO:0007669"/>
    <property type="project" value="UniProtKB-KW"/>
</dbReference>
<accession>D8PLU6</accession>
<dbReference type="PANTHER" id="PTHR45962:SF1">
    <property type="entry name" value="N-FATTY-ACYL-AMINO ACID SYNTHASE_HYDROLASE PM20D1"/>
    <property type="match status" value="1"/>
</dbReference>
<dbReference type="RefSeq" id="XP_003037688.1">
    <property type="nucleotide sequence ID" value="XM_003037642.1"/>
</dbReference>
<evidence type="ECO:0000259" key="10">
    <source>
        <dbReference type="Pfam" id="PF07687"/>
    </source>
</evidence>
<evidence type="ECO:0000256" key="1">
    <source>
        <dbReference type="ARBA" id="ARBA00006247"/>
    </source>
</evidence>
<dbReference type="GO" id="GO:0051603">
    <property type="term" value="P:proteolysis involved in protein catabolic process"/>
    <property type="evidence" value="ECO:0007669"/>
    <property type="project" value="TreeGrafter"/>
</dbReference>
<feature type="binding site" evidence="7">
    <location>
        <position position="270"/>
    </location>
    <ligand>
        <name>Zn(2+)</name>
        <dbReference type="ChEBI" id="CHEBI:29105"/>
        <label>1</label>
    </ligand>
</feature>
<keyword evidence="2" id="KW-0645">Protease</keyword>
<dbReference type="GO" id="GO:0004181">
    <property type="term" value="F:metallocarboxypeptidase activity"/>
    <property type="evidence" value="ECO:0007669"/>
    <property type="project" value="InterPro"/>
</dbReference>
<sequence length="597" mass="65597">MGGDSKVDGKEGPLDGRQTQSPFDVRPAKKTSRRSRYLLAAILIPLYLGATFYKYQVGHARQEQVSAMLEAAQCPVQPIGYRSVMSQWPVEGLSAADKELYVQRLSKAIQMETVSYDDMYPTDPLQAPEDGGDERWLKHARFNAWVRSEWPLVYEHLEVEYVTKYSTLLTLPGTNPSLPPVLLMSHQDTVPVQTATIGEWHHPPFEGRVTDPKDDPRGKRWIYGRGALDCKGLVTSELNALERIVKERLAAGMDIRGERTVVMSIGFDEEIMGIKGAGNNSRVLQERYGQDSFAFVIDEGSTGIETEYGLRVASLGLSEKGSLGAKLQIDVPGGHASKPPRHTGLGILSLLIAELEAHSNPHTLNADSLYLRYLTCLAQHAPSMPSGLRSRVLDPTAWPALADDLAQDDELRAHLATTMAANVARAGEKINALPEHSEAIIDSRVGWDDTVAAVQARYAAVIGPVVERLNLTLEAFGETVKEGAEGRGKVTLGLSVPSAGREHAPITPSEGPIWELIAGTVRHVWGEDVIVAPKGMIAGTDTNYMKPLSKNIFRFRAVPLDEGQNVHTVNERITDDALFGITQYVYELLVNLEGWRE</sequence>
<dbReference type="PROSITE" id="PS00758">
    <property type="entry name" value="ARGE_DAPE_CPG2_1"/>
    <property type="match status" value="1"/>
</dbReference>
<feature type="region of interest" description="Disordered" evidence="8">
    <location>
        <begin position="1"/>
        <end position="29"/>
    </location>
</feature>
<evidence type="ECO:0000313" key="11">
    <source>
        <dbReference type="EMBL" id="EFJ02786.1"/>
    </source>
</evidence>
<evidence type="ECO:0000256" key="9">
    <source>
        <dbReference type="SAM" id="Phobius"/>
    </source>
</evidence>
<dbReference type="STRING" id="578458.D8PLU6"/>
<feature type="binding site" evidence="7">
    <location>
        <position position="229"/>
    </location>
    <ligand>
        <name>Zn(2+)</name>
        <dbReference type="ChEBI" id="CHEBI:29105"/>
        <label>1</label>
    </ligand>
</feature>
<keyword evidence="12" id="KW-1185">Reference proteome</keyword>
<dbReference type="eggNOG" id="KOG2275">
    <property type="taxonomic scope" value="Eukaryota"/>
</dbReference>
<dbReference type="VEuPathDB" id="FungiDB:SCHCODRAFT_02609110"/>
<keyword evidence="5 7" id="KW-0862">Zinc</keyword>
<proteinExistence type="inferred from homology"/>
<evidence type="ECO:0000313" key="12">
    <source>
        <dbReference type="Proteomes" id="UP000007431"/>
    </source>
</evidence>
<evidence type="ECO:0000256" key="7">
    <source>
        <dbReference type="PIRSR" id="PIRSR037217-2"/>
    </source>
</evidence>
<feature type="binding site" evidence="7">
    <location>
        <position position="186"/>
    </location>
    <ligand>
        <name>Zn(2+)</name>
        <dbReference type="ChEBI" id="CHEBI:29105"/>
        <label>2</label>
    </ligand>
</feature>
<keyword evidence="9" id="KW-0812">Transmembrane</keyword>
<evidence type="ECO:0000256" key="3">
    <source>
        <dbReference type="ARBA" id="ARBA00022723"/>
    </source>
</evidence>
<dbReference type="OrthoDB" id="3064516at2759"/>
<dbReference type="HOGENOM" id="CLU_021802_11_0_1"/>
<dbReference type="InParanoid" id="D8PLU6"/>
<dbReference type="PIRSF" id="PIRSF037217">
    <property type="entry name" value="Carboxypeptidase_S"/>
    <property type="match status" value="1"/>
</dbReference>
<dbReference type="KEGG" id="scm:SCHCO_02609110"/>
<dbReference type="InterPro" id="IPR001261">
    <property type="entry name" value="ArgE/DapE_CS"/>
</dbReference>
<organism evidence="12">
    <name type="scientific">Schizophyllum commune (strain H4-8 / FGSC 9210)</name>
    <name type="common">Split gill fungus</name>
    <dbReference type="NCBI Taxonomy" id="578458"/>
    <lineage>
        <taxon>Eukaryota</taxon>
        <taxon>Fungi</taxon>
        <taxon>Dikarya</taxon>
        <taxon>Basidiomycota</taxon>
        <taxon>Agaricomycotina</taxon>
        <taxon>Agaricomycetes</taxon>
        <taxon>Agaricomycetidae</taxon>
        <taxon>Agaricales</taxon>
        <taxon>Schizophyllaceae</taxon>
        <taxon>Schizophyllum</taxon>
    </lineage>
</organism>
<dbReference type="Proteomes" id="UP000007431">
    <property type="component" value="Unassembled WGS sequence"/>
</dbReference>
<dbReference type="Pfam" id="PF07687">
    <property type="entry name" value="M20_dimer"/>
    <property type="match status" value="1"/>
</dbReference>
<gene>
    <name evidence="11" type="ORF">SCHCODRAFT_65169</name>
</gene>
<feature type="active site" evidence="6">
    <location>
        <position position="188"/>
    </location>
</feature>
<dbReference type="EMBL" id="GL377302">
    <property type="protein sequence ID" value="EFJ02786.1"/>
    <property type="molecule type" value="Genomic_DNA"/>
</dbReference>
<dbReference type="GO" id="GO:0000328">
    <property type="term" value="C:fungal-type vacuole lumen"/>
    <property type="evidence" value="ECO:0007669"/>
    <property type="project" value="TreeGrafter"/>
</dbReference>
<feature type="transmembrane region" description="Helical" evidence="9">
    <location>
        <begin position="37"/>
        <end position="55"/>
    </location>
</feature>
<feature type="binding site" evidence="7">
    <location>
        <position position="229"/>
    </location>
    <ligand>
        <name>Zn(2+)</name>
        <dbReference type="ChEBI" id="CHEBI:29105"/>
        <label>2</label>
    </ligand>
</feature>